<dbReference type="PANTHER" id="PTHR31147">
    <property type="entry name" value="ACYL TRANSFERASE 4"/>
    <property type="match status" value="1"/>
</dbReference>
<keyword evidence="6" id="KW-1185">Reference proteome</keyword>
<comment type="similarity">
    <text evidence="1">Belongs to the plant acyltransferase family.</text>
</comment>
<feature type="region of interest" description="Disordered" evidence="4">
    <location>
        <begin position="205"/>
        <end position="225"/>
    </location>
</feature>
<dbReference type="GO" id="GO:0016746">
    <property type="term" value="F:acyltransferase activity"/>
    <property type="evidence" value="ECO:0007669"/>
    <property type="project" value="UniProtKB-KW"/>
</dbReference>
<evidence type="ECO:0000256" key="3">
    <source>
        <dbReference type="ARBA" id="ARBA00023315"/>
    </source>
</evidence>
<proteinExistence type="inferred from homology"/>
<name>A0AAV7FGZ9_ARIFI</name>
<accession>A0AAV7FGZ9</accession>
<dbReference type="EMBL" id="JAINDJ010000002">
    <property type="protein sequence ID" value="KAG9459964.1"/>
    <property type="molecule type" value="Genomic_DNA"/>
</dbReference>
<dbReference type="PANTHER" id="PTHR31147:SF1">
    <property type="entry name" value="ACYL TRANSFERASE 4"/>
    <property type="match status" value="1"/>
</dbReference>
<evidence type="ECO:0000256" key="2">
    <source>
        <dbReference type="ARBA" id="ARBA00022679"/>
    </source>
</evidence>
<comment type="caution">
    <text evidence="5">The sequence shown here is derived from an EMBL/GenBank/DDBJ whole genome shotgun (WGS) entry which is preliminary data.</text>
</comment>
<keyword evidence="3" id="KW-0012">Acyltransferase</keyword>
<dbReference type="InterPro" id="IPR023213">
    <property type="entry name" value="CAT-like_dom_sf"/>
</dbReference>
<keyword evidence="2" id="KW-0808">Transferase</keyword>
<dbReference type="AlphaFoldDB" id="A0AAV7FGZ9"/>
<protein>
    <submittedName>
        <fullName evidence="5">Uncharacterized protein</fullName>
    </submittedName>
</protein>
<dbReference type="Proteomes" id="UP000825729">
    <property type="component" value="Unassembled WGS sequence"/>
</dbReference>
<sequence length="453" mass="48983">MSLKFSVVKSAGDMVSPAEQTPGGELSLSVIDQLPGLRRKVQTLHFFQHGEKVAEVMRAAIAKAMVQYYPLAGRLKESGSGPGALVLECSGEGIWLVEASVECNPKVEVADLIDGSCEWGTTLLFDLLPHPPMDKDGFDPLVLMQVTTFPCNGYVIGLEFSHVICDGLGAAQFLGAVAEFARGHVRLSIEPAWGREALLAKRNLSVSTAPPPQPPPPSDPDHSLKQATVDVHPTHIDELKREFLTQTGKTCSTFEVLTASVWKSRTEAIAVDKDAEVVLVFFANVRPFLDPPLPRGFYGNCFFPVNVKAAAGKIRDGSLADAVRHVQEAKSRVADEFKKWVDAGDGGAGGDPFLPPLAYTTLFVTEWGRLGFGGVDYGWGPPAYVMPIQYSNVVPGCVVASPPTPRKGVRLITWCVRDADLAAFCDGLVKKPARNGDRCPVFPVEHNDNENLH</sequence>
<gene>
    <name evidence="5" type="ORF">H6P81_004472</name>
</gene>
<dbReference type="Gene3D" id="3.30.559.10">
    <property type="entry name" value="Chloramphenicol acetyltransferase-like domain"/>
    <property type="match status" value="2"/>
</dbReference>
<reference evidence="5 6" key="1">
    <citation type="submission" date="2021-07" db="EMBL/GenBank/DDBJ databases">
        <title>The Aristolochia fimbriata genome: insights into angiosperm evolution, floral development and chemical biosynthesis.</title>
        <authorList>
            <person name="Jiao Y."/>
        </authorList>
    </citation>
    <scope>NUCLEOTIDE SEQUENCE [LARGE SCALE GENOMIC DNA]</scope>
    <source>
        <strain evidence="5">IBCAS-2021</strain>
        <tissue evidence="5">Leaf</tissue>
    </source>
</reference>
<dbReference type="Pfam" id="PF02458">
    <property type="entry name" value="Transferase"/>
    <property type="match status" value="1"/>
</dbReference>
<feature type="compositionally biased region" description="Pro residues" evidence="4">
    <location>
        <begin position="209"/>
        <end position="218"/>
    </location>
</feature>
<evidence type="ECO:0000313" key="6">
    <source>
        <dbReference type="Proteomes" id="UP000825729"/>
    </source>
</evidence>
<evidence type="ECO:0000313" key="5">
    <source>
        <dbReference type="EMBL" id="KAG9459964.1"/>
    </source>
</evidence>
<evidence type="ECO:0000256" key="1">
    <source>
        <dbReference type="ARBA" id="ARBA00009861"/>
    </source>
</evidence>
<dbReference type="InterPro" id="IPR050898">
    <property type="entry name" value="Plant_acyltransferase"/>
</dbReference>
<evidence type="ECO:0000256" key="4">
    <source>
        <dbReference type="SAM" id="MobiDB-lite"/>
    </source>
</evidence>
<organism evidence="5 6">
    <name type="scientific">Aristolochia fimbriata</name>
    <name type="common">White veined hardy Dutchman's pipe vine</name>
    <dbReference type="NCBI Taxonomy" id="158543"/>
    <lineage>
        <taxon>Eukaryota</taxon>
        <taxon>Viridiplantae</taxon>
        <taxon>Streptophyta</taxon>
        <taxon>Embryophyta</taxon>
        <taxon>Tracheophyta</taxon>
        <taxon>Spermatophyta</taxon>
        <taxon>Magnoliopsida</taxon>
        <taxon>Magnoliidae</taxon>
        <taxon>Piperales</taxon>
        <taxon>Aristolochiaceae</taxon>
        <taxon>Aristolochia</taxon>
    </lineage>
</organism>